<keyword evidence="2" id="KW-1185">Reference proteome</keyword>
<protein>
    <submittedName>
        <fullName evidence="1">Uncharacterized protein</fullName>
    </submittedName>
</protein>
<organism evidence="1 2">
    <name type="scientific">Halomonas urumqiensis</name>
    <dbReference type="NCBI Taxonomy" id="1684789"/>
    <lineage>
        <taxon>Bacteria</taxon>
        <taxon>Pseudomonadati</taxon>
        <taxon>Pseudomonadota</taxon>
        <taxon>Gammaproteobacteria</taxon>
        <taxon>Oceanospirillales</taxon>
        <taxon>Halomonadaceae</taxon>
        <taxon>Halomonas</taxon>
    </lineage>
</organism>
<dbReference type="AlphaFoldDB" id="A0A2N7UCI2"/>
<sequence length="138" mass="15538">MYDEYALIAESGLFDADRYLAQNPDLAEAGIDPLVHYLRHGGAEGRGPGSAFDTVYYRSQLPAGEVEGWATLLHFLEIGQAQGLKPRRECTDEPWWRQLQGPGEVPDSFLANSEFLAGGWPKQPSRQYRQLSFLYSMQ</sequence>
<accession>A0A2N7UCI2</accession>
<evidence type="ECO:0000313" key="1">
    <source>
        <dbReference type="EMBL" id="PMR78134.1"/>
    </source>
</evidence>
<reference evidence="1 2" key="1">
    <citation type="submission" date="2018-01" db="EMBL/GenBank/DDBJ databases">
        <title>Halomonas endophytica sp. nov., isolated from storage liquid in the stems of Populus euphratica.</title>
        <authorList>
            <person name="Chen C."/>
        </authorList>
    </citation>
    <scope>NUCLEOTIDE SEQUENCE [LARGE SCALE GENOMIC DNA]</scope>
    <source>
        <strain evidence="1 2">BZ-SZ-XJ27</strain>
    </source>
</reference>
<dbReference type="EMBL" id="PNRG01000033">
    <property type="protein sequence ID" value="PMR78134.1"/>
    <property type="molecule type" value="Genomic_DNA"/>
</dbReference>
<comment type="caution">
    <text evidence="1">The sequence shown here is derived from an EMBL/GenBank/DDBJ whole genome shotgun (WGS) entry which is preliminary data.</text>
</comment>
<evidence type="ECO:0000313" key="2">
    <source>
        <dbReference type="Proteomes" id="UP000235547"/>
    </source>
</evidence>
<proteinExistence type="predicted"/>
<name>A0A2N7UCI2_9GAMM</name>
<gene>
    <name evidence="1" type="ORF">C1H70_15270</name>
</gene>
<dbReference type="Proteomes" id="UP000235547">
    <property type="component" value="Unassembled WGS sequence"/>
</dbReference>